<feature type="domain" description="MD-2-related lipid-recognition" evidence="9">
    <location>
        <begin position="43"/>
        <end position="165"/>
    </location>
</feature>
<dbReference type="InterPro" id="IPR003172">
    <property type="entry name" value="ML_dom"/>
</dbReference>
<comment type="subunit">
    <text evidence="3">Monomer.</text>
</comment>
<keyword evidence="6 8" id="KW-0732">Signal</keyword>
<dbReference type="EMBL" id="JAACJL010000001">
    <property type="protein sequence ID" value="KAF4623475.1"/>
    <property type="molecule type" value="Genomic_DNA"/>
</dbReference>
<keyword evidence="7" id="KW-0445">Lipid transport</keyword>
<sequence length="176" mass="19248">MRPAQVLFAAISLLAPTLALSVPEQLPLQSLDTPVHTTDSWGYKDCGLPTDPIQIRSISVSPDPPRPGEDLTVTVNADVKEKIEEGAYANVAVKLGVVKILTKTFDVCEEARNANATVQCPVEPGSYKVVQTVALPKEIPKAKFTVAVNGYTVEDDDMLCLNLEVNFMKRPFPRLW</sequence>
<keyword evidence="11" id="KW-1185">Reference proteome</keyword>
<evidence type="ECO:0000259" key="9">
    <source>
        <dbReference type="SMART" id="SM00737"/>
    </source>
</evidence>
<dbReference type="GO" id="GO:0032934">
    <property type="term" value="F:sterol binding"/>
    <property type="evidence" value="ECO:0007669"/>
    <property type="project" value="InterPro"/>
</dbReference>
<evidence type="ECO:0000256" key="7">
    <source>
        <dbReference type="ARBA" id="ARBA00023055"/>
    </source>
</evidence>
<evidence type="ECO:0000256" key="5">
    <source>
        <dbReference type="ARBA" id="ARBA00022448"/>
    </source>
</evidence>
<feature type="chain" id="PRO_5034308005" description="Phosphatidylglycerol/phosphatidylinositol transfer protein" evidence="8">
    <location>
        <begin position="20"/>
        <end position="176"/>
    </location>
</feature>
<evidence type="ECO:0000256" key="4">
    <source>
        <dbReference type="ARBA" id="ARBA00016056"/>
    </source>
</evidence>
<comment type="caution">
    <text evidence="10">The sequence shown here is derived from an EMBL/GenBank/DDBJ whole genome shotgun (WGS) entry which is preliminary data.</text>
</comment>
<proteinExistence type="inferred from homology"/>
<dbReference type="InterPro" id="IPR039670">
    <property type="entry name" value="NPC2-like"/>
</dbReference>
<protein>
    <recommendedName>
        <fullName evidence="4">Phosphatidylglycerol/phosphatidylinositol transfer protein</fullName>
    </recommendedName>
</protein>
<gene>
    <name evidence="10" type="ORF">D9613_001878</name>
</gene>
<dbReference type="FunFam" id="2.70.220.10:FF:000004">
    <property type="entry name" value="Related to phosphatidylglycerol/phosphatidylinositol transfer protein"/>
    <property type="match status" value="1"/>
</dbReference>
<reference evidence="10 11" key="1">
    <citation type="submission" date="2019-12" db="EMBL/GenBank/DDBJ databases">
        <authorList>
            <person name="Floudas D."/>
            <person name="Bentzer J."/>
            <person name="Ahren D."/>
            <person name="Johansson T."/>
            <person name="Persson P."/>
            <person name="Tunlid A."/>
        </authorList>
    </citation>
    <scope>NUCLEOTIDE SEQUENCE [LARGE SCALE GENOMIC DNA]</scope>
    <source>
        <strain evidence="10 11">CBS 102.39</strain>
    </source>
</reference>
<evidence type="ECO:0000256" key="2">
    <source>
        <dbReference type="ARBA" id="ARBA00006370"/>
    </source>
</evidence>
<dbReference type="GO" id="GO:0032366">
    <property type="term" value="P:intracellular sterol transport"/>
    <property type="evidence" value="ECO:0007669"/>
    <property type="project" value="InterPro"/>
</dbReference>
<dbReference type="PANTHER" id="PTHR11306:SF0">
    <property type="entry name" value="PHOSPHATIDYLGLYCEROL_PHOSPHATIDYLINOSITOL TRANSFER PROTEIN"/>
    <property type="match status" value="1"/>
</dbReference>
<keyword evidence="5" id="KW-0813">Transport</keyword>
<dbReference type="PANTHER" id="PTHR11306">
    <property type="entry name" value="NIEMANN PICK TYPE C2 PROTEIN NPC2-RELATED"/>
    <property type="match status" value="1"/>
</dbReference>
<organism evidence="10 11">
    <name type="scientific">Agrocybe pediades</name>
    <dbReference type="NCBI Taxonomy" id="84607"/>
    <lineage>
        <taxon>Eukaryota</taxon>
        <taxon>Fungi</taxon>
        <taxon>Dikarya</taxon>
        <taxon>Basidiomycota</taxon>
        <taxon>Agaricomycotina</taxon>
        <taxon>Agaricomycetes</taxon>
        <taxon>Agaricomycetidae</taxon>
        <taxon>Agaricales</taxon>
        <taxon>Agaricineae</taxon>
        <taxon>Strophariaceae</taxon>
        <taxon>Agrocybe</taxon>
    </lineage>
</organism>
<dbReference type="InterPro" id="IPR036846">
    <property type="entry name" value="GM2-AP_sf"/>
</dbReference>
<dbReference type="Gene3D" id="2.70.220.10">
    <property type="entry name" value="Ganglioside GM2 activator"/>
    <property type="match status" value="2"/>
</dbReference>
<dbReference type="SUPFAM" id="SSF81296">
    <property type="entry name" value="E set domains"/>
    <property type="match status" value="1"/>
</dbReference>
<evidence type="ECO:0000313" key="10">
    <source>
        <dbReference type="EMBL" id="KAF4623475.1"/>
    </source>
</evidence>
<accession>A0A8H4VX23</accession>
<dbReference type="Proteomes" id="UP000521872">
    <property type="component" value="Unassembled WGS sequence"/>
</dbReference>
<dbReference type="InterPro" id="IPR014756">
    <property type="entry name" value="Ig_E-set"/>
</dbReference>
<dbReference type="AlphaFoldDB" id="A0A8H4VX23"/>
<dbReference type="InterPro" id="IPR033917">
    <property type="entry name" value="ML_PG-PI_TP"/>
</dbReference>
<name>A0A8H4VX23_9AGAR</name>
<dbReference type="Pfam" id="PF02221">
    <property type="entry name" value="E1_DerP2_DerF2"/>
    <property type="match status" value="1"/>
</dbReference>
<dbReference type="CDD" id="cd00917">
    <property type="entry name" value="PG-PI_TP"/>
    <property type="match status" value="1"/>
</dbReference>
<dbReference type="SMART" id="SM00737">
    <property type="entry name" value="ML"/>
    <property type="match status" value="1"/>
</dbReference>
<comment type="similarity">
    <text evidence="2">Belongs to the NPC2 family.</text>
</comment>
<feature type="signal peptide" evidence="8">
    <location>
        <begin position="1"/>
        <end position="19"/>
    </location>
</feature>
<evidence type="ECO:0000313" key="11">
    <source>
        <dbReference type="Proteomes" id="UP000521872"/>
    </source>
</evidence>
<evidence type="ECO:0000256" key="3">
    <source>
        <dbReference type="ARBA" id="ARBA00011245"/>
    </source>
</evidence>
<comment type="function">
    <text evidence="1">Catalyzes the intermembrane transfer of phosphatidylglycerol and phosphatidylinositol.</text>
</comment>
<evidence type="ECO:0000256" key="1">
    <source>
        <dbReference type="ARBA" id="ARBA00002053"/>
    </source>
</evidence>
<evidence type="ECO:0000256" key="6">
    <source>
        <dbReference type="ARBA" id="ARBA00022729"/>
    </source>
</evidence>
<evidence type="ECO:0000256" key="8">
    <source>
        <dbReference type="SAM" id="SignalP"/>
    </source>
</evidence>